<comment type="caution">
    <text evidence="11">The sequence shown here is derived from an EMBL/GenBank/DDBJ whole genome shotgun (WGS) entry which is preliminary data.</text>
</comment>
<feature type="transmembrane region" description="Helical" evidence="9">
    <location>
        <begin position="6"/>
        <end position="27"/>
    </location>
</feature>
<evidence type="ECO:0000256" key="6">
    <source>
        <dbReference type="ARBA" id="ARBA00023136"/>
    </source>
</evidence>
<evidence type="ECO:0000256" key="1">
    <source>
        <dbReference type="ARBA" id="ARBA00004651"/>
    </source>
</evidence>
<feature type="transmembrane region" description="Helical" evidence="9">
    <location>
        <begin position="39"/>
        <end position="60"/>
    </location>
</feature>
<dbReference type="PANTHER" id="PTHR24249">
    <property type="entry name" value="HISTAMINE RECEPTOR-RELATED G-PROTEIN COUPLED RECEPTOR"/>
    <property type="match status" value="1"/>
</dbReference>
<keyword evidence="5" id="KW-0297">G-protein coupled receptor</keyword>
<dbReference type="PRINTS" id="PR00237">
    <property type="entry name" value="GPCRRHODOPSN"/>
</dbReference>
<feature type="domain" description="G-protein coupled receptors family 1 profile" evidence="10">
    <location>
        <begin position="19"/>
        <end position="267"/>
    </location>
</feature>
<proteinExistence type="predicted"/>
<dbReference type="SUPFAM" id="SSF81321">
    <property type="entry name" value="Family A G protein-coupled receptor-like"/>
    <property type="match status" value="1"/>
</dbReference>
<feature type="transmembrane region" description="Helical" evidence="9">
    <location>
        <begin position="208"/>
        <end position="236"/>
    </location>
</feature>
<keyword evidence="2" id="KW-1003">Cell membrane</keyword>
<evidence type="ECO:0000256" key="3">
    <source>
        <dbReference type="ARBA" id="ARBA00022692"/>
    </source>
</evidence>
<keyword evidence="3 9" id="KW-0812">Transmembrane</keyword>
<feature type="transmembrane region" description="Helical" evidence="9">
    <location>
        <begin position="248"/>
        <end position="270"/>
    </location>
</feature>
<evidence type="ECO:0000256" key="5">
    <source>
        <dbReference type="ARBA" id="ARBA00023040"/>
    </source>
</evidence>
<keyword evidence="6 9" id="KW-0472">Membrane</keyword>
<protein>
    <recommendedName>
        <fullName evidence="10">G-protein coupled receptors family 1 profile domain-containing protein</fullName>
    </recommendedName>
</protein>
<keyword evidence="12" id="KW-1185">Reference proteome</keyword>
<evidence type="ECO:0000313" key="12">
    <source>
        <dbReference type="Proteomes" id="UP001159405"/>
    </source>
</evidence>
<dbReference type="PROSITE" id="PS50262">
    <property type="entry name" value="G_PROTEIN_RECEP_F1_2"/>
    <property type="match status" value="1"/>
</dbReference>
<organism evidence="11 12">
    <name type="scientific">Porites lobata</name>
    <dbReference type="NCBI Taxonomy" id="104759"/>
    <lineage>
        <taxon>Eukaryota</taxon>
        <taxon>Metazoa</taxon>
        <taxon>Cnidaria</taxon>
        <taxon>Anthozoa</taxon>
        <taxon>Hexacorallia</taxon>
        <taxon>Scleractinia</taxon>
        <taxon>Fungiina</taxon>
        <taxon>Poritidae</taxon>
        <taxon>Porites</taxon>
    </lineage>
</organism>
<accession>A0ABN8MVK6</accession>
<dbReference type="InterPro" id="IPR017452">
    <property type="entry name" value="GPCR_Rhodpsn_7TM"/>
</dbReference>
<feature type="transmembrane region" description="Helical" evidence="9">
    <location>
        <begin position="114"/>
        <end position="135"/>
    </location>
</feature>
<dbReference type="InterPro" id="IPR050569">
    <property type="entry name" value="TAAR"/>
</dbReference>
<keyword evidence="7" id="KW-0675">Receptor</keyword>
<dbReference type="Pfam" id="PF00001">
    <property type="entry name" value="7tm_1"/>
    <property type="match status" value="1"/>
</dbReference>
<evidence type="ECO:0000256" key="8">
    <source>
        <dbReference type="ARBA" id="ARBA00023224"/>
    </source>
</evidence>
<dbReference type="Proteomes" id="UP001159405">
    <property type="component" value="Unassembled WGS sequence"/>
</dbReference>
<evidence type="ECO:0000256" key="7">
    <source>
        <dbReference type="ARBA" id="ARBA00023170"/>
    </source>
</evidence>
<name>A0ABN8MVK6_9CNID</name>
<dbReference type="InterPro" id="IPR000276">
    <property type="entry name" value="GPCR_Rhodpsn"/>
</dbReference>
<dbReference type="Gene3D" id="1.20.1070.10">
    <property type="entry name" value="Rhodopsin 7-helix transmembrane proteins"/>
    <property type="match status" value="1"/>
</dbReference>
<gene>
    <name evidence="11" type="ORF">PLOB_00031021</name>
</gene>
<reference evidence="11 12" key="1">
    <citation type="submission" date="2022-05" db="EMBL/GenBank/DDBJ databases">
        <authorList>
            <consortium name="Genoscope - CEA"/>
            <person name="William W."/>
        </authorList>
    </citation>
    <scope>NUCLEOTIDE SEQUENCE [LARGE SCALE GENOMIC DNA]</scope>
</reference>
<feature type="transmembrane region" description="Helical" evidence="9">
    <location>
        <begin position="72"/>
        <end position="93"/>
    </location>
</feature>
<sequence length="284" mass="32318">MEWWFQFFGWFLTFLTVLGNCSVILLISINRRLYCSANWFVLSLAVADFAVGAAVFPMGYICKYVTNCNMSLFVAFYWFFLHSSTTNLCALILDRYTILVYPFKYPTSMVGRKQGTVIVFSWFIPLTISTSLLLGPYATKSPVFLKALHITGVSGLEIISCSLIFYAVVRILLVQAKQNYAMKSIERQIRHNQALIRASIPRRRKTSAVGFVIAIALFCFGCYVIVNYLILCLSFSCSSLSDYDHEELISICTLLLIGNSAVNPLVYALLKRDIKHELRQLIHR</sequence>
<dbReference type="EMBL" id="CALNXK010000004">
    <property type="protein sequence ID" value="CAH3036511.1"/>
    <property type="molecule type" value="Genomic_DNA"/>
</dbReference>
<comment type="subcellular location">
    <subcellularLocation>
        <location evidence="1">Cell membrane</location>
        <topology evidence="1">Multi-pass membrane protein</topology>
    </subcellularLocation>
</comment>
<evidence type="ECO:0000256" key="2">
    <source>
        <dbReference type="ARBA" id="ARBA00022475"/>
    </source>
</evidence>
<dbReference type="CDD" id="cd00637">
    <property type="entry name" value="7tm_classA_rhodopsin-like"/>
    <property type="match status" value="1"/>
</dbReference>
<evidence type="ECO:0000259" key="10">
    <source>
        <dbReference type="PROSITE" id="PS50262"/>
    </source>
</evidence>
<evidence type="ECO:0000256" key="9">
    <source>
        <dbReference type="SAM" id="Phobius"/>
    </source>
</evidence>
<evidence type="ECO:0000256" key="4">
    <source>
        <dbReference type="ARBA" id="ARBA00022989"/>
    </source>
</evidence>
<keyword evidence="8" id="KW-0807">Transducer</keyword>
<feature type="non-terminal residue" evidence="11">
    <location>
        <position position="284"/>
    </location>
</feature>
<feature type="transmembrane region" description="Helical" evidence="9">
    <location>
        <begin position="147"/>
        <end position="173"/>
    </location>
</feature>
<keyword evidence="4 9" id="KW-1133">Transmembrane helix</keyword>
<evidence type="ECO:0000313" key="11">
    <source>
        <dbReference type="EMBL" id="CAH3036511.1"/>
    </source>
</evidence>
<dbReference type="PANTHER" id="PTHR24249:SF372">
    <property type="entry name" value="G-PROTEIN COUPLED RECEPTORS FAMILY 1 PROFILE DOMAIN-CONTAINING PROTEIN"/>
    <property type="match status" value="1"/>
</dbReference>